<keyword evidence="1" id="KW-0175">Coiled coil</keyword>
<protein>
    <submittedName>
        <fullName evidence="3">Uncharacterized protein</fullName>
    </submittedName>
</protein>
<keyword evidence="4" id="KW-1185">Reference proteome</keyword>
<dbReference type="EMBL" id="CP107052">
    <property type="protein sequence ID" value="UYH51657.1"/>
    <property type="molecule type" value="Genomic_DNA"/>
</dbReference>
<name>A0ABY6GK10_9PROT</name>
<proteinExistence type="predicted"/>
<dbReference type="RefSeq" id="WP_319807250.1">
    <property type="nucleotide sequence ID" value="NZ_CP107052.1"/>
</dbReference>
<feature type="coiled-coil region" evidence="1">
    <location>
        <begin position="109"/>
        <end position="185"/>
    </location>
</feature>
<feature type="region of interest" description="Disordered" evidence="2">
    <location>
        <begin position="187"/>
        <end position="240"/>
    </location>
</feature>
<evidence type="ECO:0000313" key="3">
    <source>
        <dbReference type="EMBL" id="UYH51657.1"/>
    </source>
</evidence>
<feature type="compositionally biased region" description="Low complexity" evidence="2">
    <location>
        <begin position="191"/>
        <end position="210"/>
    </location>
</feature>
<evidence type="ECO:0000256" key="2">
    <source>
        <dbReference type="SAM" id="MobiDB-lite"/>
    </source>
</evidence>
<feature type="compositionally biased region" description="Basic and acidic residues" evidence="2">
    <location>
        <begin position="53"/>
        <end position="69"/>
    </location>
</feature>
<gene>
    <name evidence="3" type="ORF">N5W20_01925</name>
</gene>
<evidence type="ECO:0000256" key="1">
    <source>
        <dbReference type="SAM" id="Coils"/>
    </source>
</evidence>
<organism evidence="3 4">
    <name type="scientific">Candidatus Kirkpatrickella diaphorinae</name>
    <dbReference type="NCBI Taxonomy" id="2984322"/>
    <lineage>
        <taxon>Bacteria</taxon>
        <taxon>Pseudomonadati</taxon>
        <taxon>Pseudomonadota</taxon>
        <taxon>Alphaproteobacteria</taxon>
        <taxon>Acetobacterales</taxon>
        <taxon>Acetobacteraceae</taxon>
        <taxon>Candidatus Kirkpatrickella</taxon>
    </lineage>
</organism>
<reference evidence="3" key="1">
    <citation type="submission" date="2022-10" db="EMBL/GenBank/DDBJ databases">
        <title>Candidatus Kirkpatrella diaphorinas gen. nov., sp. nov., an uncultured endosymbiont identified in a population of Diaphorina citri from Hawaii.</title>
        <authorList>
            <person name="Henry E.M."/>
            <person name="Carlson C.R."/>
            <person name="Kuo Y.-W."/>
        </authorList>
    </citation>
    <scope>NUCLEOTIDE SEQUENCE</scope>
    <source>
        <strain evidence="3">CADCRV1</strain>
    </source>
</reference>
<dbReference type="Proteomes" id="UP001163831">
    <property type="component" value="Chromosome"/>
</dbReference>
<accession>A0ABY6GK10</accession>
<feature type="region of interest" description="Disordered" evidence="2">
    <location>
        <begin position="1"/>
        <end position="91"/>
    </location>
</feature>
<feature type="compositionally biased region" description="Basic and acidic residues" evidence="2">
    <location>
        <begin position="81"/>
        <end position="91"/>
    </location>
</feature>
<sequence length="240" mass="26952">MEQDVSRPLMAVTPTRVTSSHAHMAKFRKGEKVSGDMPVEQTSTNDTQDVSEEALRRALDRLGSRKQSDSPKASFNNHRRAAPEPRRRRFNADRDVIVERCAIPRQNARGHVQSNVEDHTAEIERMKQEIRGAQRKSDVATRELTAAKNQIKQLEAHLMHARLRVQELETAVKHKDSRLVALREAYEAPPSTSKTVAAKPASAPPKSAKVGKVSKTVSPRGSKTGKVSYDPQEPVRWWKD</sequence>
<evidence type="ECO:0000313" key="4">
    <source>
        <dbReference type="Proteomes" id="UP001163831"/>
    </source>
</evidence>